<feature type="transmembrane region" description="Helical" evidence="1">
    <location>
        <begin position="7"/>
        <end position="27"/>
    </location>
</feature>
<protein>
    <recommendedName>
        <fullName evidence="2">DUF4015 domain-containing protein</fullName>
    </recommendedName>
</protein>
<dbReference type="InterPro" id="IPR025275">
    <property type="entry name" value="DUF4015"/>
</dbReference>
<reference evidence="3 4" key="1">
    <citation type="journal article" date="2016" name="Nat. Commun.">
        <title>Thousands of microbial genomes shed light on interconnected biogeochemical processes in an aquifer system.</title>
        <authorList>
            <person name="Anantharaman K."/>
            <person name="Brown C.T."/>
            <person name="Hug L.A."/>
            <person name="Sharon I."/>
            <person name="Castelle C.J."/>
            <person name="Probst A.J."/>
            <person name="Thomas B.C."/>
            <person name="Singh A."/>
            <person name="Wilkins M.J."/>
            <person name="Karaoz U."/>
            <person name="Brodie E.L."/>
            <person name="Williams K.H."/>
            <person name="Hubbard S.S."/>
            <person name="Banfield J.F."/>
        </authorList>
    </citation>
    <scope>NUCLEOTIDE SEQUENCE [LARGE SCALE GENOMIC DNA]</scope>
</reference>
<organism evidence="3 4">
    <name type="scientific">Candidatus Staskawiczbacteria bacterium RIFOXYD1_FULL_32_13</name>
    <dbReference type="NCBI Taxonomy" id="1802234"/>
    <lineage>
        <taxon>Bacteria</taxon>
        <taxon>Candidatus Staskawicziibacteriota</taxon>
    </lineage>
</organism>
<dbReference type="Pfam" id="PF13200">
    <property type="entry name" value="DUF4015"/>
    <property type="match status" value="1"/>
</dbReference>
<evidence type="ECO:0000313" key="3">
    <source>
        <dbReference type="EMBL" id="OGZ88095.1"/>
    </source>
</evidence>
<evidence type="ECO:0000259" key="2">
    <source>
        <dbReference type="Pfam" id="PF13200"/>
    </source>
</evidence>
<keyword evidence="1" id="KW-0472">Membrane</keyword>
<keyword evidence="1" id="KW-1133">Transmembrane helix</keyword>
<comment type="caution">
    <text evidence="3">The sequence shown here is derived from an EMBL/GenBank/DDBJ whole genome shotgun (WGS) entry which is preliminary data.</text>
</comment>
<dbReference type="InterPro" id="IPR017853">
    <property type="entry name" value="GH"/>
</dbReference>
<evidence type="ECO:0000256" key="1">
    <source>
        <dbReference type="SAM" id="Phobius"/>
    </source>
</evidence>
<name>A0A1G2JLT4_9BACT</name>
<accession>A0A1G2JLT4</accession>
<dbReference type="Gene3D" id="3.20.20.80">
    <property type="entry name" value="Glycosidases"/>
    <property type="match status" value="1"/>
</dbReference>
<feature type="domain" description="DUF4015" evidence="2">
    <location>
        <begin position="79"/>
        <end position="413"/>
    </location>
</feature>
<proteinExistence type="predicted"/>
<dbReference type="Proteomes" id="UP000178935">
    <property type="component" value="Unassembled WGS sequence"/>
</dbReference>
<dbReference type="EMBL" id="MHPU01000032">
    <property type="protein sequence ID" value="OGZ88095.1"/>
    <property type="molecule type" value="Genomic_DNA"/>
</dbReference>
<sequence>MNIVEKIIVILFVILMLPITGTLYFSLEKNQSLDYKLASLSKASLSNSVLSKNIENREQEAIKIDYSKKLQNPPEVISAIYLTSWSAGSDKYVNGYLENIFKNTEINAVVIDIKDYTGYVSYNSQAEKVLKYKTSKNIIVDLSGLIKKLHEKNIYVIARLSVFEDPVLAMARPDLAVYDLSLPLPLITRERLWKDNNGLHWIDPSSKEAWDYNISIAKDALSRGFDEINFDYIRFPSDGKTENMTFPYWDGVTPRHLVIKNFFERIRQELPDAKLSVDLFGQATINYDDLGIGQIIEDSFEYFDYVCPMVYPSHYAKDFMGFENPALYPYDIVKYSMESAIERQKVYKKLLGLTEQVGNGQEIKLAKIRPWLQDFNMGAVYTAEMVKEQITAIKEALEENYAGYLMWNPSNVYKAEALEKEAITIVPNN</sequence>
<dbReference type="AlphaFoldDB" id="A0A1G2JLT4"/>
<evidence type="ECO:0000313" key="4">
    <source>
        <dbReference type="Proteomes" id="UP000178935"/>
    </source>
</evidence>
<gene>
    <name evidence="3" type="ORF">A2561_00390</name>
</gene>
<dbReference type="SUPFAM" id="SSF51445">
    <property type="entry name" value="(Trans)glycosidases"/>
    <property type="match status" value="1"/>
</dbReference>
<keyword evidence="1" id="KW-0812">Transmembrane</keyword>